<gene>
    <name evidence="1" type="ORF">GCM10010151_44880</name>
</gene>
<sequence length="43" mass="4466">MSRDGAASSTIKINFALDSADEEFAAEVSRHPVFAVLPGTADA</sequence>
<organism evidence="1 2">
    <name type="scientific">Actinoallomurus spadix</name>
    <dbReference type="NCBI Taxonomy" id="79912"/>
    <lineage>
        <taxon>Bacteria</taxon>
        <taxon>Bacillati</taxon>
        <taxon>Actinomycetota</taxon>
        <taxon>Actinomycetes</taxon>
        <taxon>Streptosporangiales</taxon>
        <taxon>Thermomonosporaceae</taxon>
        <taxon>Actinoallomurus</taxon>
    </lineage>
</organism>
<accession>A0ABN0WYF3</accession>
<comment type="caution">
    <text evidence="1">The sequence shown here is derived from an EMBL/GenBank/DDBJ whole genome shotgun (WGS) entry which is preliminary data.</text>
</comment>
<dbReference type="EMBL" id="BAAABM010000041">
    <property type="protein sequence ID" value="GAA0350158.1"/>
    <property type="molecule type" value="Genomic_DNA"/>
</dbReference>
<dbReference type="Proteomes" id="UP001501822">
    <property type="component" value="Unassembled WGS sequence"/>
</dbReference>
<evidence type="ECO:0000313" key="2">
    <source>
        <dbReference type="Proteomes" id="UP001501822"/>
    </source>
</evidence>
<dbReference type="RefSeq" id="WP_289849238.1">
    <property type="nucleotide sequence ID" value="NZ_BAAABM010000041.1"/>
</dbReference>
<reference evidence="1 2" key="1">
    <citation type="journal article" date="2019" name="Int. J. Syst. Evol. Microbiol.">
        <title>The Global Catalogue of Microorganisms (GCM) 10K type strain sequencing project: providing services to taxonomists for standard genome sequencing and annotation.</title>
        <authorList>
            <consortium name="The Broad Institute Genomics Platform"/>
            <consortium name="The Broad Institute Genome Sequencing Center for Infectious Disease"/>
            <person name="Wu L."/>
            <person name="Ma J."/>
        </authorList>
    </citation>
    <scope>NUCLEOTIDE SEQUENCE [LARGE SCALE GENOMIC DNA]</scope>
    <source>
        <strain evidence="1 2">JCM 3146</strain>
    </source>
</reference>
<evidence type="ECO:0000313" key="1">
    <source>
        <dbReference type="EMBL" id="GAA0350158.1"/>
    </source>
</evidence>
<protein>
    <submittedName>
        <fullName evidence="1">Uncharacterized protein</fullName>
    </submittedName>
</protein>
<name>A0ABN0WYF3_9ACTN</name>
<proteinExistence type="predicted"/>
<keyword evidence="2" id="KW-1185">Reference proteome</keyword>